<evidence type="ECO:0000313" key="3">
    <source>
        <dbReference type="Proteomes" id="UP001107558"/>
    </source>
</evidence>
<keyword evidence="3" id="KW-1185">Reference proteome</keyword>
<evidence type="ECO:0008006" key="4">
    <source>
        <dbReference type="Google" id="ProtNLM"/>
    </source>
</evidence>
<keyword evidence="1" id="KW-0732">Signal</keyword>
<gene>
    <name evidence="2" type="ORF">PVAND_014633</name>
</gene>
<organism evidence="2 3">
    <name type="scientific">Polypedilum vanderplanki</name>
    <name type="common">Sleeping chironomid midge</name>
    <dbReference type="NCBI Taxonomy" id="319348"/>
    <lineage>
        <taxon>Eukaryota</taxon>
        <taxon>Metazoa</taxon>
        <taxon>Ecdysozoa</taxon>
        <taxon>Arthropoda</taxon>
        <taxon>Hexapoda</taxon>
        <taxon>Insecta</taxon>
        <taxon>Pterygota</taxon>
        <taxon>Neoptera</taxon>
        <taxon>Endopterygota</taxon>
        <taxon>Diptera</taxon>
        <taxon>Nematocera</taxon>
        <taxon>Chironomoidea</taxon>
        <taxon>Chironomidae</taxon>
        <taxon>Chironominae</taxon>
        <taxon>Polypedilum</taxon>
        <taxon>Polypedilum</taxon>
    </lineage>
</organism>
<name>A0A9J6B9R3_POLVA</name>
<evidence type="ECO:0000313" key="2">
    <source>
        <dbReference type="EMBL" id="KAG5666617.1"/>
    </source>
</evidence>
<proteinExistence type="predicted"/>
<sequence length="78" mass="9092">MSKFQVISCFLFFILTLQYFFSNCQAAPLLQKRNKNIEYGNSPNIYEDYYLTGYNNVPNKLSAPSWHHHEGLLPPVYG</sequence>
<accession>A0A9J6B9R3</accession>
<comment type="caution">
    <text evidence="2">The sequence shown here is derived from an EMBL/GenBank/DDBJ whole genome shotgun (WGS) entry which is preliminary data.</text>
</comment>
<dbReference type="EMBL" id="JADBJN010000004">
    <property type="protein sequence ID" value="KAG5666617.1"/>
    <property type="molecule type" value="Genomic_DNA"/>
</dbReference>
<evidence type="ECO:0000256" key="1">
    <source>
        <dbReference type="SAM" id="SignalP"/>
    </source>
</evidence>
<feature type="chain" id="PRO_5039915736" description="Transmembrane protein" evidence="1">
    <location>
        <begin position="27"/>
        <end position="78"/>
    </location>
</feature>
<dbReference type="AlphaFoldDB" id="A0A9J6B9R3"/>
<dbReference type="Proteomes" id="UP001107558">
    <property type="component" value="Chromosome 4"/>
</dbReference>
<protein>
    <recommendedName>
        <fullName evidence="4">Transmembrane protein</fullName>
    </recommendedName>
</protein>
<feature type="signal peptide" evidence="1">
    <location>
        <begin position="1"/>
        <end position="26"/>
    </location>
</feature>
<reference evidence="2" key="1">
    <citation type="submission" date="2021-03" db="EMBL/GenBank/DDBJ databases">
        <title>Chromosome level genome of the anhydrobiotic midge Polypedilum vanderplanki.</title>
        <authorList>
            <person name="Yoshida Y."/>
            <person name="Kikawada T."/>
            <person name="Gusev O."/>
        </authorList>
    </citation>
    <scope>NUCLEOTIDE SEQUENCE</scope>
    <source>
        <strain evidence="2">NIAS01</strain>
        <tissue evidence="2">Whole body or cell culture</tissue>
    </source>
</reference>